<keyword evidence="1" id="KW-1133">Transmembrane helix</keyword>
<dbReference type="AlphaFoldDB" id="A0AAV4FXC1"/>
<evidence type="ECO:0000313" key="3">
    <source>
        <dbReference type="EMBL" id="GFR78112.1"/>
    </source>
</evidence>
<evidence type="ECO:0000313" key="4">
    <source>
        <dbReference type="Proteomes" id="UP000762676"/>
    </source>
</evidence>
<keyword evidence="1" id="KW-0812">Transmembrane</keyword>
<evidence type="ECO:0000256" key="1">
    <source>
        <dbReference type="SAM" id="Phobius"/>
    </source>
</evidence>
<proteinExistence type="predicted"/>
<dbReference type="Proteomes" id="UP000762676">
    <property type="component" value="Unassembled WGS sequence"/>
</dbReference>
<name>A0AAV4FXC1_9GAST</name>
<keyword evidence="4" id="KW-1185">Reference proteome</keyword>
<dbReference type="InterPro" id="IPR001357">
    <property type="entry name" value="BRCT_dom"/>
</dbReference>
<comment type="caution">
    <text evidence="3">The sequence shown here is derived from an EMBL/GenBank/DDBJ whole genome shotgun (WGS) entry which is preliminary data.</text>
</comment>
<feature type="domain" description="BRCT" evidence="2">
    <location>
        <begin position="19"/>
        <end position="92"/>
    </location>
</feature>
<accession>A0AAV4FXC1</accession>
<evidence type="ECO:0000259" key="2">
    <source>
        <dbReference type="Pfam" id="PF16589"/>
    </source>
</evidence>
<organism evidence="3 4">
    <name type="scientific">Elysia marginata</name>
    <dbReference type="NCBI Taxonomy" id="1093978"/>
    <lineage>
        <taxon>Eukaryota</taxon>
        <taxon>Metazoa</taxon>
        <taxon>Spiralia</taxon>
        <taxon>Lophotrochozoa</taxon>
        <taxon>Mollusca</taxon>
        <taxon>Gastropoda</taxon>
        <taxon>Heterobranchia</taxon>
        <taxon>Euthyneura</taxon>
        <taxon>Panpulmonata</taxon>
        <taxon>Sacoglossa</taxon>
        <taxon>Placobranchoidea</taxon>
        <taxon>Plakobranchidae</taxon>
        <taxon>Elysia</taxon>
    </lineage>
</organism>
<feature type="transmembrane region" description="Helical" evidence="1">
    <location>
        <begin position="118"/>
        <end position="151"/>
    </location>
</feature>
<keyword evidence="1" id="KW-0472">Membrane</keyword>
<sequence length="161" mass="17576">MAARYQLGCAKLFRFSRTLFTKEDGAPYTFYLADKLEDLKEIIERGAGELADSPEDAAFVLTENISDKKGCLPLEFIVDCVKKNTFLDPKKYSGIQQEKPRVEDQPGTSASRHVLNDIVHAIVVVVVVVEVVVVVVVVVEVVAVGVVAVVVPLSTESPCAR</sequence>
<dbReference type="Pfam" id="PF16589">
    <property type="entry name" value="BRCT_2"/>
    <property type="match status" value="1"/>
</dbReference>
<protein>
    <recommendedName>
        <fullName evidence="2">BRCT domain-containing protein</fullName>
    </recommendedName>
</protein>
<dbReference type="EMBL" id="BMAT01011731">
    <property type="protein sequence ID" value="GFR78112.1"/>
    <property type="molecule type" value="Genomic_DNA"/>
</dbReference>
<reference evidence="3 4" key="1">
    <citation type="journal article" date="2021" name="Elife">
        <title>Chloroplast acquisition without the gene transfer in kleptoplastic sea slugs, Plakobranchus ocellatus.</title>
        <authorList>
            <person name="Maeda T."/>
            <person name="Takahashi S."/>
            <person name="Yoshida T."/>
            <person name="Shimamura S."/>
            <person name="Takaki Y."/>
            <person name="Nagai Y."/>
            <person name="Toyoda A."/>
            <person name="Suzuki Y."/>
            <person name="Arimoto A."/>
            <person name="Ishii H."/>
            <person name="Satoh N."/>
            <person name="Nishiyama T."/>
            <person name="Hasebe M."/>
            <person name="Maruyama T."/>
            <person name="Minagawa J."/>
            <person name="Obokata J."/>
            <person name="Shigenobu S."/>
        </authorList>
    </citation>
    <scope>NUCLEOTIDE SEQUENCE [LARGE SCALE GENOMIC DNA]</scope>
</reference>
<gene>
    <name evidence="3" type="ORF">ElyMa_005841600</name>
</gene>